<evidence type="ECO:0000313" key="1">
    <source>
        <dbReference type="EMBL" id="TKK16445.1"/>
    </source>
</evidence>
<dbReference type="RefSeq" id="WP_137273200.1">
    <property type="nucleotide sequence ID" value="NZ_QGAL01000006.1"/>
</dbReference>
<evidence type="ECO:0000313" key="2">
    <source>
        <dbReference type="Proteomes" id="UP000306327"/>
    </source>
</evidence>
<sequence>MAKGNYLVRGDKTTCGGVIVEGCEDHCLFGKAVSREGDKVTCGRFPGMYNIVGGIAIDSVHGRRMAGTLDSYSSCPCQSRFIASMVDDTYEKAPSS</sequence>
<name>A0AB38P113_9ENTR</name>
<accession>A0AB38P113</accession>
<dbReference type="AlphaFoldDB" id="A0AB38P113"/>
<dbReference type="InterPro" id="IPR008727">
    <property type="entry name" value="PAAR_motif"/>
</dbReference>
<protein>
    <submittedName>
        <fullName evidence="1">PAAR domain-containing protein</fullName>
    </submittedName>
</protein>
<reference evidence="1 2" key="1">
    <citation type="journal article" date="2019" name="Sci. Rep.">
        <title>Differences in resource use lead to coexistence of seed-transmitted microbial populations.</title>
        <authorList>
            <person name="Torres-Cortes G."/>
            <person name="Garcia B.J."/>
            <person name="Compant S."/>
            <person name="Rezki S."/>
            <person name="Jones P."/>
            <person name="Preveaux A."/>
            <person name="Briand M."/>
            <person name="Roulet A."/>
            <person name="Bouchez O."/>
            <person name="Jacobson D."/>
            <person name="Barret M."/>
        </authorList>
    </citation>
    <scope>NUCLEOTIDE SEQUENCE [LARGE SCALE GENOMIC DNA]</scope>
    <source>
        <strain evidence="1 2">CFBP13530</strain>
    </source>
</reference>
<dbReference type="EMBL" id="QGAL01000006">
    <property type="protein sequence ID" value="TKK16445.1"/>
    <property type="molecule type" value="Genomic_DNA"/>
</dbReference>
<organism evidence="1 2">
    <name type="scientific">Enterobacter cancerogenus</name>
    <dbReference type="NCBI Taxonomy" id="69218"/>
    <lineage>
        <taxon>Bacteria</taxon>
        <taxon>Pseudomonadati</taxon>
        <taxon>Pseudomonadota</taxon>
        <taxon>Gammaproteobacteria</taxon>
        <taxon>Enterobacterales</taxon>
        <taxon>Enterobacteriaceae</taxon>
        <taxon>Enterobacter</taxon>
        <taxon>Enterobacter cloacae complex</taxon>
    </lineage>
</organism>
<proteinExistence type="predicted"/>
<dbReference type="Pfam" id="PF05488">
    <property type="entry name" value="PAAR_motif"/>
    <property type="match status" value="1"/>
</dbReference>
<comment type="caution">
    <text evidence="1">The sequence shown here is derived from an EMBL/GenBank/DDBJ whole genome shotgun (WGS) entry which is preliminary data.</text>
</comment>
<dbReference type="CDD" id="cd14744">
    <property type="entry name" value="PAAR_CT_2"/>
    <property type="match status" value="1"/>
</dbReference>
<dbReference type="Proteomes" id="UP000306327">
    <property type="component" value="Unassembled WGS sequence"/>
</dbReference>
<gene>
    <name evidence="1" type="ORF">EcCFBP13530_18720</name>
</gene>